<organism evidence="3 5">
    <name type="scientific">Xiamenia xianingshaonis</name>
    <dbReference type="NCBI Taxonomy" id="2682776"/>
    <lineage>
        <taxon>Bacteria</taxon>
        <taxon>Bacillati</taxon>
        <taxon>Actinomycetota</taxon>
        <taxon>Coriobacteriia</taxon>
        <taxon>Eggerthellales</taxon>
        <taxon>Eggerthellaceae</taxon>
        <taxon>Xiamenia</taxon>
    </lineage>
</organism>
<reference evidence="3" key="2">
    <citation type="submission" date="2021-04" db="EMBL/GenBank/DDBJ databases">
        <title>Novel species in family Eggerthellaceae.</title>
        <authorList>
            <person name="Zhang G."/>
        </authorList>
    </citation>
    <scope>NUCLEOTIDE SEQUENCE</scope>
    <source>
        <strain evidence="3">Zg-886</strain>
    </source>
</reference>
<dbReference type="PANTHER" id="PTHR36566">
    <property type="entry name" value="NICKEL INSERTION PROTEIN-RELATED"/>
    <property type="match status" value="1"/>
</dbReference>
<evidence type="ECO:0000313" key="3">
    <source>
        <dbReference type="EMBL" id="QTU83726.1"/>
    </source>
</evidence>
<evidence type="ECO:0000313" key="2">
    <source>
        <dbReference type="EMBL" id="NHM14917.1"/>
    </source>
</evidence>
<dbReference type="KEGG" id="ebz:J7S26_04835"/>
<dbReference type="Proteomes" id="UP000671910">
    <property type="component" value="Chromosome"/>
</dbReference>
<keyword evidence="1" id="KW-0533">Nickel</keyword>
<sequence length="189" mass="20756">MSKLVWTLEENATRKHLLDETLVQISREERKAVLADVEKAKVPHRHHNSLAEIDATIDGLDVTDWVKEQMKTIYGYLVEAEAEAHQTTTEEAHFHEVGNWEAIENVLAICLGVAAANRDNIVATPVQVGEGQIECAHGILDVPTPATAAIIARGIPVQERKLPGERCTPTAAAVILNFVDEWDDNALGL</sequence>
<accession>A0A9E6MP77</accession>
<proteinExistence type="predicted"/>
<dbReference type="PANTHER" id="PTHR36566:SF1">
    <property type="entry name" value="PYRIDINIUM-3,5-BISTHIOCARBOXYLIC ACID MONONUCLEOTIDE NICKEL INSERTION PROTEIN"/>
    <property type="match status" value="1"/>
</dbReference>
<dbReference type="EMBL" id="WPCR01000014">
    <property type="protein sequence ID" value="NHM14917.1"/>
    <property type="molecule type" value="Genomic_DNA"/>
</dbReference>
<dbReference type="RefSeq" id="WP_166079829.1">
    <property type="nucleotide sequence ID" value="NZ_CP072829.1"/>
</dbReference>
<evidence type="ECO:0000313" key="5">
    <source>
        <dbReference type="Proteomes" id="UP000671910"/>
    </source>
</evidence>
<dbReference type="EMBL" id="CP072829">
    <property type="protein sequence ID" value="QTU83726.1"/>
    <property type="molecule type" value="Genomic_DNA"/>
</dbReference>
<dbReference type="InterPro" id="IPR002822">
    <property type="entry name" value="Ni_insertion"/>
</dbReference>
<gene>
    <name evidence="2" type="ORF">GMI68_09155</name>
    <name evidence="3" type="ORF">J7S26_04835</name>
</gene>
<reference evidence="2 4" key="1">
    <citation type="submission" date="2019-11" db="EMBL/GenBank/DDBJ databases">
        <title>Eggerthellaceae novel genus isolated from the rectal contents of marmort.</title>
        <authorList>
            <person name="Zhang G."/>
        </authorList>
    </citation>
    <scope>NUCLEOTIDE SEQUENCE [LARGE SCALE GENOMIC DNA]</scope>
    <source>
        <strain evidence="4">zg-886</strain>
        <strain evidence="2">Zg-886</strain>
    </source>
</reference>
<name>A0A9E6MP77_9ACTN</name>
<evidence type="ECO:0000256" key="1">
    <source>
        <dbReference type="ARBA" id="ARBA00022596"/>
    </source>
</evidence>
<keyword evidence="4" id="KW-1185">Reference proteome</keyword>
<evidence type="ECO:0000313" key="4">
    <source>
        <dbReference type="Proteomes" id="UP000636394"/>
    </source>
</evidence>
<dbReference type="Proteomes" id="UP000636394">
    <property type="component" value="Unassembled WGS sequence"/>
</dbReference>
<dbReference type="Pfam" id="PF01969">
    <property type="entry name" value="Ni_insertion"/>
    <property type="match status" value="1"/>
</dbReference>
<dbReference type="AlphaFoldDB" id="A0A9E6MP77"/>
<protein>
    <submittedName>
        <fullName evidence="3">DUF111 family protein</fullName>
    </submittedName>
</protein>